<dbReference type="InterPro" id="IPR032055">
    <property type="entry name" value="TMEM72"/>
</dbReference>
<evidence type="ECO:0000256" key="2">
    <source>
        <dbReference type="SAM" id="Phobius"/>
    </source>
</evidence>
<dbReference type="PANTHER" id="PTHR28474:SF1">
    <property type="entry name" value="TRANSMEMBRANE PROTEIN 72"/>
    <property type="match status" value="1"/>
</dbReference>
<proteinExistence type="predicted"/>
<reference evidence="3" key="1">
    <citation type="submission" date="2022-07" db="EMBL/GenBank/DDBJ databases">
        <authorList>
            <person name="Trinca V."/>
            <person name="Uliana J.V.C."/>
            <person name="Torres T.T."/>
            <person name="Ward R.J."/>
            <person name="Monesi N."/>
        </authorList>
    </citation>
    <scope>NUCLEOTIDE SEQUENCE</scope>
    <source>
        <strain evidence="3">HSMRA1968</strain>
        <tissue evidence="3">Whole embryos</tissue>
    </source>
</reference>
<dbReference type="EMBL" id="WJQU01000002">
    <property type="protein sequence ID" value="KAJ6640815.1"/>
    <property type="molecule type" value="Genomic_DNA"/>
</dbReference>
<dbReference type="Pfam" id="PF16054">
    <property type="entry name" value="TMEM72"/>
    <property type="match status" value="1"/>
</dbReference>
<keyword evidence="2" id="KW-0812">Transmembrane</keyword>
<evidence type="ECO:0000313" key="4">
    <source>
        <dbReference type="Proteomes" id="UP001151699"/>
    </source>
</evidence>
<protein>
    <submittedName>
        <fullName evidence="3">Uncharacterized protein</fullName>
    </submittedName>
</protein>
<dbReference type="Proteomes" id="UP001151699">
    <property type="component" value="Chromosome B"/>
</dbReference>
<dbReference type="OrthoDB" id="5946061at2759"/>
<evidence type="ECO:0000256" key="1">
    <source>
        <dbReference type="SAM" id="MobiDB-lite"/>
    </source>
</evidence>
<dbReference type="AlphaFoldDB" id="A0A9Q0S298"/>
<keyword evidence="2" id="KW-1133">Transmembrane helix</keyword>
<feature type="region of interest" description="Disordered" evidence="1">
    <location>
        <begin position="465"/>
        <end position="488"/>
    </location>
</feature>
<name>A0A9Q0S298_9DIPT</name>
<gene>
    <name evidence="3" type="ORF">Bhyg_05747</name>
</gene>
<feature type="transmembrane region" description="Helical" evidence="2">
    <location>
        <begin position="261"/>
        <end position="284"/>
    </location>
</feature>
<comment type="caution">
    <text evidence="3">The sequence shown here is derived from an EMBL/GenBank/DDBJ whole genome shotgun (WGS) entry which is preliminary data.</text>
</comment>
<keyword evidence="4" id="KW-1185">Reference proteome</keyword>
<sequence length="488" mass="54509">MGCCCGETVFRFVIALDSAVVLLKSWFVITLIVAASAKTKFYKNPPEGFESDSNGVSAFFLSLMAIGIACFLVLIISKWMPNADLYRNSKRIANKLIPPSGCGTSCWFFVSFSQIAVFLLIFISPSDLMEETQQQRISLVFAVVLLLLLKSWFVITLIVAAAAEVKFYKNTPEEFKSDSNGVTALIFSLMAFGAACLLVLIVSKWMPNVSLYRNSKQIANKEIPPNCCSACCWFFVSFSQMAVFLLIFLSPSDVMETAQQTQISLVFVCWETAITLHTICYLCPRLSGKKGKKKQNERKNVVDKNVDRTQLRIKKIRLKNACSIQNTLATKRIVCGVGVDITVHGYKAGIYILSQMDLYIVYSIAVYQHIRTTPELNNDYTSNCAKCWSICKIVGGWRLSPPYIALGVALIMWPHNLWLSYVAGIQLIILAILRLFTIFRYSGVGKDEGLLPQYDDSLDKSDNLSEAVDDAMPEPGHSLEDEEAIDDM</sequence>
<feature type="transmembrane region" description="Helical" evidence="2">
    <location>
        <begin position="418"/>
        <end position="436"/>
    </location>
</feature>
<feature type="transmembrane region" description="Helical" evidence="2">
    <location>
        <begin position="182"/>
        <end position="202"/>
    </location>
</feature>
<keyword evidence="2" id="KW-0472">Membrane</keyword>
<accession>A0A9Q0S298</accession>
<organism evidence="3 4">
    <name type="scientific">Pseudolycoriella hygida</name>
    <dbReference type="NCBI Taxonomy" id="35572"/>
    <lineage>
        <taxon>Eukaryota</taxon>
        <taxon>Metazoa</taxon>
        <taxon>Ecdysozoa</taxon>
        <taxon>Arthropoda</taxon>
        <taxon>Hexapoda</taxon>
        <taxon>Insecta</taxon>
        <taxon>Pterygota</taxon>
        <taxon>Neoptera</taxon>
        <taxon>Endopterygota</taxon>
        <taxon>Diptera</taxon>
        <taxon>Nematocera</taxon>
        <taxon>Sciaroidea</taxon>
        <taxon>Sciaridae</taxon>
        <taxon>Pseudolycoriella</taxon>
    </lineage>
</organism>
<feature type="transmembrane region" description="Helical" evidence="2">
    <location>
        <begin position="395"/>
        <end position="412"/>
    </location>
</feature>
<feature type="transmembrane region" description="Helical" evidence="2">
    <location>
        <begin position="12"/>
        <end position="35"/>
    </location>
</feature>
<evidence type="ECO:0000313" key="3">
    <source>
        <dbReference type="EMBL" id="KAJ6640815.1"/>
    </source>
</evidence>
<feature type="transmembrane region" description="Helical" evidence="2">
    <location>
        <begin position="137"/>
        <end position="162"/>
    </location>
</feature>
<dbReference type="PANTHER" id="PTHR28474">
    <property type="entry name" value="TRANSMEMBRANE PROTEIN 72"/>
    <property type="match status" value="1"/>
</dbReference>
<feature type="transmembrane region" description="Helical" evidence="2">
    <location>
        <begin position="223"/>
        <end position="249"/>
    </location>
</feature>
<feature type="transmembrane region" description="Helical" evidence="2">
    <location>
        <begin position="56"/>
        <end position="76"/>
    </location>
</feature>